<dbReference type="EMBL" id="QGNA01000003">
    <property type="protein sequence ID" value="PWS36541.1"/>
    <property type="molecule type" value="Genomic_DNA"/>
</dbReference>
<sequence length="376" mass="40901">MKLQGVRVLDLSLFLPGPYLTTVMADHGAEVIKVEPPAGEPVRSIGLRANGESVWFRNTHRGKKSVVLNLKDPADLAALHDLARSCDVMLESFRPGVADRLGIGATAMTALNPRLVYCSISAFGQDGPLRDRPAHDLAVEALAGTVSISLGQDGKPTHPNVPLADVTASLLALSAILMALYRRETTGRGDVIDMAMFDATLSWLPNATGAVFAEDRPPRVKEERQWGGGAFYNIYDTKDGKWVVLGGSEHKFVETLLHALGRADLIPAASGPPGPAHKLTETFLRETFATKTRDEWEAWFAGRDVCFAPVLDLREALHQPHSLARRMLVRDEEGNLHLGLPIKFRDEPGTLNPKLPKLGEHTAEAIAEARKRLADG</sequence>
<dbReference type="InterPro" id="IPR003673">
    <property type="entry name" value="CoA-Trfase_fam_III"/>
</dbReference>
<dbReference type="Pfam" id="PF02515">
    <property type="entry name" value="CoA_transf_3"/>
    <property type="match status" value="1"/>
</dbReference>
<dbReference type="OrthoDB" id="9781472at2"/>
<dbReference type="SUPFAM" id="SSF89796">
    <property type="entry name" value="CoA-transferase family III (CaiB/BaiF)"/>
    <property type="match status" value="1"/>
</dbReference>
<dbReference type="Proteomes" id="UP000245765">
    <property type="component" value="Unassembled WGS sequence"/>
</dbReference>
<dbReference type="PANTHER" id="PTHR48228:SF5">
    <property type="entry name" value="ALPHA-METHYLACYL-COA RACEMASE"/>
    <property type="match status" value="1"/>
</dbReference>
<protein>
    <submittedName>
        <fullName evidence="1">CoA transferase</fullName>
    </submittedName>
</protein>
<dbReference type="GO" id="GO:0016740">
    <property type="term" value="F:transferase activity"/>
    <property type="evidence" value="ECO:0007669"/>
    <property type="project" value="UniProtKB-KW"/>
</dbReference>
<reference evidence="2" key="1">
    <citation type="submission" date="2018-05" db="EMBL/GenBank/DDBJ databases">
        <authorList>
            <person name="Du Z."/>
            <person name="Wang X."/>
        </authorList>
    </citation>
    <scope>NUCLEOTIDE SEQUENCE [LARGE SCALE GENOMIC DNA]</scope>
    <source>
        <strain evidence="2">CQN31</strain>
    </source>
</reference>
<accession>A0A317FBS7</accession>
<dbReference type="InterPro" id="IPR044855">
    <property type="entry name" value="CoA-Trfase_III_dom3_sf"/>
</dbReference>
<dbReference type="RefSeq" id="WP_109871334.1">
    <property type="nucleotide sequence ID" value="NZ_QGNA01000003.1"/>
</dbReference>
<comment type="caution">
    <text evidence="1">The sequence shown here is derived from an EMBL/GenBank/DDBJ whole genome shotgun (WGS) entry which is preliminary data.</text>
</comment>
<keyword evidence="2" id="KW-1185">Reference proteome</keyword>
<dbReference type="AlphaFoldDB" id="A0A317FBS7"/>
<gene>
    <name evidence="1" type="ORF">DFH01_15450</name>
</gene>
<dbReference type="Gene3D" id="3.30.1540.10">
    <property type="entry name" value="formyl-coa transferase, domain 3"/>
    <property type="match status" value="1"/>
</dbReference>
<proteinExistence type="predicted"/>
<organism evidence="1 2">
    <name type="scientific">Falsiroseomonas bella</name>
    <dbReference type="NCBI Taxonomy" id="2184016"/>
    <lineage>
        <taxon>Bacteria</taxon>
        <taxon>Pseudomonadati</taxon>
        <taxon>Pseudomonadota</taxon>
        <taxon>Alphaproteobacteria</taxon>
        <taxon>Acetobacterales</taxon>
        <taxon>Roseomonadaceae</taxon>
        <taxon>Falsiroseomonas</taxon>
    </lineage>
</organism>
<dbReference type="InterPro" id="IPR023606">
    <property type="entry name" value="CoA-Trfase_III_dom_1_sf"/>
</dbReference>
<dbReference type="Gene3D" id="3.40.50.10540">
    <property type="entry name" value="Crotonobetainyl-coa:carnitine coa-transferase, domain 1"/>
    <property type="match status" value="1"/>
</dbReference>
<dbReference type="InterPro" id="IPR050509">
    <property type="entry name" value="CoA-transferase_III"/>
</dbReference>
<name>A0A317FBS7_9PROT</name>
<keyword evidence="1" id="KW-0808">Transferase</keyword>
<evidence type="ECO:0000313" key="1">
    <source>
        <dbReference type="EMBL" id="PWS36541.1"/>
    </source>
</evidence>
<evidence type="ECO:0000313" key="2">
    <source>
        <dbReference type="Proteomes" id="UP000245765"/>
    </source>
</evidence>
<dbReference type="PANTHER" id="PTHR48228">
    <property type="entry name" value="SUCCINYL-COA--D-CITRAMALATE COA-TRANSFERASE"/>
    <property type="match status" value="1"/>
</dbReference>